<comment type="caution">
    <text evidence="1">The sequence shown here is derived from an EMBL/GenBank/DDBJ whole genome shotgun (WGS) entry which is preliminary data.</text>
</comment>
<sequence>MSAGSINWATVIDDVEEASAHWLPLKIAENNVSQEMASKLQRAQNTERSGEETSVTIRGRELKGHRYELPKDYYAFSLVQVADQNVGRGQLEDDSDQMAASYNDTTDMVDDQSAHWEQERLSRHHEVRGKSWKAKHRTGSIMLWGHDVAPSKTDAGRRCLDFLSVAQKVHAPISKEAVEAQLRILEASS</sequence>
<name>A0A250WUI7_9CHLO</name>
<gene>
    <name evidence="1" type="ORF">CEUSTIGMA_g1937.t1</name>
</gene>
<evidence type="ECO:0000313" key="2">
    <source>
        <dbReference type="Proteomes" id="UP000232323"/>
    </source>
</evidence>
<reference evidence="1 2" key="1">
    <citation type="submission" date="2017-08" db="EMBL/GenBank/DDBJ databases">
        <title>Acidophilic green algal genome provides insights into adaptation to an acidic environment.</title>
        <authorList>
            <person name="Hirooka S."/>
            <person name="Hirose Y."/>
            <person name="Kanesaki Y."/>
            <person name="Higuchi S."/>
            <person name="Fujiwara T."/>
            <person name="Onuma R."/>
            <person name="Era A."/>
            <person name="Ohbayashi R."/>
            <person name="Uzuka A."/>
            <person name="Nozaki H."/>
            <person name="Yoshikawa H."/>
            <person name="Miyagishima S.Y."/>
        </authorList>
    </citation>
    <scope>NUCLEOTIDE SEQUENCE [LARGE SCALE GENOMIC DNA]</scope>
    <source>
        <strain evidence="1 2">NIES-2499</strain>
    </source>
</reference>
<proteinExistence type="predicted"/>
<dbReference type="InterPro" id="IPR013924">
    <property type="entry name" value="RNase_H2_suC"/>
</dbReference>
<dbReference type="Gene3D" id="2.40.128.680">
    <property type="match status" value="1"/>
</dbReference>
<dbReference type="Pfam" id="PF08615">
    <property type="entry name" value="RNase_H2_suC"/>
    <property type="match status" value="1"/>
</dbReference>
<organism evidence="1 2">
    <name type="scientific">Chlamydomonas eustigma</name>
    <dbReference type="NCBI Taxonomy" id="1157962"/>
    <lineage>
        <taxon>Eukaryota</taxon>
        <taxon>Viridiplantae</taxon>
        <taxon>Chlorophyta</taxon>
        <taxon>core chlorophytes</taxon>
        <taxon>Chlorophyceae</taxon>
        <taxon>CS clade</taxon>
        <taxon>Chlamydomonadales</taxon>
        <taxon>Chlamydomonadaceae</taxon>
        <taxon>Chlamydomonas</taxon>
    </lineage>
</organism>
<keyword evidence="2" id="KW-1185">Reference proteome</keyword>
<dbReference type="AlphaFoldDB" id="A0A250WUI7"/>
<dbReference type="OrthoDB" id="6222486at2759"/>
<dbReference type="GO" id="GO:0006401">
    <property type="term" value="P:RNA catabolic process"/>
    <property type="evidence" value="ECO:0007669"/>
    <property type="project" value="InterPro"/>
</dbReference>
<protein>
    <submittedName>
        <fullName evidence="1">Uncharacterized protein</fullName>
    </submittedName>
</protein>
<dbReference type="GO" id="GO:0032299">
    <property type="term" value="C:ribonuclease H2 complex"/>
    <property type="evidence" value="ECO:0007669"/>
    <property type="project" value="InterPro"/>
</dbReference>
<dbReference type="Proteomes" id="UP000232323">
    <property type="component" value="Unassembled WGS sequence"/>
</dbReference>
<dbReference type="EMBL" id="BEGY01000007">
    <property type="protein sequence ID" value="GAX74488.1"/>
    <property type="molecule type" value="Genomic_DNA"/>
</dbReference>
<accession>A0A250WUI7</accession>
<dbReference type="PANTHER" id="PTHR47204:SF1">
    <property type="entry name" value="RIBONUCLEASE H2 SUBUNIT C"/>
    <property type="match status" value="1"/>
</dbReference>
<dbReference type="PANTHER" id="PTHR47204">
    <property type="entry name" value="OS02G0168900 PROTEIN"/>
    <property type="match status" value="1"/>
</dbReference>
<evidence type="ECO:0000313" key="1">
    <source>
        <dbReference type="EMBL" id="GAX74488.1"/>
    </source>
</evidence>